<dbReference type="Gene3D" id="3.90.228.10">
    <property type="match status" value="1"/>
</dbReference>
<dbReference type="Pfam" id="PF00644">
    <property type="entry name" value="PARP"/>
    <property type="match status" value="1"/>
</dbReference>
<dbReference type="AlphaFoldDB" id="A0A813GJP3"/>
<name>A0A813GJP3_POLGL</name>
<protein>
    <recommendedName>
        <fullName evidence="1">Poly [ADP-ribose] polymerase</fullName>
        <shortName evidence="1">PARP</shortName>
        <ecNumber evidence="1">2.4.2.-</ecNumber>
    </recommendedName>
</protein>
<dbReference type="PANTHER" id="PTHR45740">
    <property type="entry name" value="POLY [ADP-RIBOSE] POLYMERASE"/>
    <property type="match status" value="1"/>
</dbReference>
<organism evidence="3 4">
    <name type="scientific">Polarella glacialis</name>
    <name type="common">Dinoflagellate</name>
    <dbReference type="NCBI Taxonomy" id="89957"/>
    <lineage>
        <taxon>Eukaryota</taxon>
        <taxon>Sar</taxon>
        <taxon>Alveolata</taxon>
        <taxon>Dinophyceae</taxon>
        <taxon>Suessiales</taxon>
        <taxon>Suessiaceae</taxon>
        <taxon>Polarella</taxon>
    </lineage>
</organism>
<keyword evidence="1" id="KW-0520">NAD</keyword>
<dbReference type="EMBL" id="CAJNNV010028640">
    <property type="protein sequence ID" value="CAE8625320.1"/>
    <property type="molecule type" value="Genomic_DNA"/>
</dbReference>
<evidence type="ECO:0000313" key="3">
    <source>
        <dbReference type="EMBL" id="CAE8625320.1"/>
    </source>
</evidence>
<dbReference type="GO" id="GO:0005634">
    <property type="term" value="C:nucleus"/>
    <property type="evidence" value="ECO:0007669"/>
    <property type="project" value="TreeGrafter"/>
</dbReference>
<dbReference type="GO" id="GO:0003950">
    <property type="term" value="F:NAD+ poly-ADP-ribosyltransferase activity"/>
    <property type="evidence" value="ECO:0007669"/>
    <property type="project" value="UniProtKB-UniRule"/>
</dbReference>
<dbReference type="EC" id="2.4.2.-" evidence="1"/>
<proteinExistence type="predicted"/>
<keyword evidence="1" id="KW-0808">Transferase</keyword>
<dbReference type="PROSITE" id="PS51257">
    <property type="entry name" value="PROKAR_LIPOPROTEIN"/>
    <property type="match status" value="1"/>
</dbReference>
<evidence type="ECO:0000313" key="4">
    <source>
        <dbReference type="Proteomes" id="UP000654075"/>
    </source>
</evidence>
<dbReference type="PROSITE" id="PS51059">
    <property type="entry name" value="PARP_CATALYTIC"/>
    <property type="match status" value="1"/>
</dbReference>
<dbReference type="InterPro" id="IPR012317">
    <property type="entry name" value="Poly(ADP-ribose)pol_cat_dom"/>
</dbReference>
<dbReference type="OrthoDB" id="411019at2759"/>
<dbReference type="Proteomes" id="UP000654075">
    <property type="component" value="Unassembled WGS sequence"/>
</dbReference>
<keyword evidence="4" id="KW-1185">Reference proteome</keyword>
<reference evidence="3" key="1">
    <citation type="submission" date="2021-02" db="EMBL/GenBank/DDBJ databases">
        <authorList>
            <person name="Dougan E. K."/>
            <person name="Rhodes N."/>
            <person name="Thang M."/>
            <person name="Chan C."/>
        </authorList>
    </citation>
    <scope>NUCLEOTIDE SEQUENCE</scope>
</reference>
<dbReference type="SUPFAM" id="SSF56399">
    <property type="entry name" value="ADP-ribosylation"/>
    <property type="match status" value="1"/>
</dbReference>
<gene>
    <name evidence="3" type="ORF">PGLA1383_LOCUS42324</name>
</gene>
<dbReference type="InterPro" id="IPR051712">
    <property type="entry name" value="ARTD-AVP"/>
</dbReference>
<evidence type="ECO:0000256" key="1">
    <source>
        <dbReference type="RuleBase" id="RU362114"/>
    </source>
</evidence>
<comment type="caution">
    <text evidence="3">The sequence shown here is derived from an EMBL/GenBank/DDBJ whole genome shotgun (WGS) entry which is preliminary data.</text>
</comment>
<feature type="domain" description="PARP catalytic" evidence="2">
    <location>
        <begin position="1"/>
        <end position="244"/>
    </location>
</feature>
<evidence type="ECO:0000259" key="2">
    <source>
        <dbReference type="PROSITE" id="PS51059"/>
    </source>
</evidence>
<accession>A0A813GJP3</accession>
<dbReference type="GO" id="GO:1990404">
    <property type="term" value="F:NAD+-protein mono-ADP-ribosyltransferase activity"/>
    <property type="evidence" value="ECO:0007669"/>
    <property type="project" value="TreeGrafter"/>
</dbReference>
<dbReference type="PANTHER" id="PTHR45740:SF2">
    <property type="entry name" value="POLY [ADP-RIBOSE] POLYMERASE"/>
    <property type="match status" value="1"/>
</dbReference>
<keyword evidence="1" id="KW-0328">Glycosyltransferase</keyword>
<sequence>MALPADKVPPYWSTTSGCSIVPDPGRLAEFQDLVTKTWRVKYTRDRKDVDESGKVPTGARILNVLRVENHALYHKYRQHVTTVQERRTHGCPRFDVCTKGSIGNVQEDINEMFLFHGTNPEAADAIARTDFKLDRAGSAVGTMFGPGIYLAEKASKSDEYAKEGGGIFIGQCALLICRAVGGLVYTDTEKGDHSMKVKSGNHDSVCGDRLAAVGTFREFVFFDEAAAYCEFIVIYTRLYDGVSTAVPGAAMPAAAIASATAPSSGRVIHDGAMFRLEFDVGGKGVSWESVAASDFRMTRTYFKLSGEQWAGPYHSDLHPGDCGNKGMGDRDINNAFSQGGFIKVSGGGQSCIVRFPGGQKLPAIELPAIEHSGTKF</sequence>